<dbReference type="GO" id="GO:0030317">
    <property type="term" value="P:flagellated sperm motility"/>
    <property type="evidence" value="ECO:0007669"/>
    <property type="project" value="InterPro"/>
</dbReference>
<dbReference type="RefSeq" id="XP_019509237.1">
    <property type="nucleotide sequence ID" value="XM_019653692.1"/>
</dbReference>
<sequence length="216" mass="25102">MAIWVIYIISLLGELGGPGLLTSLHLKNMDEKSKVFCHSPIESSTNRSYSASNYSSSEKRQFLTCFLTNPHYGSLINADGHAEVWTDWNDMSKFFQYGWRCTTNENAYSNRTLMGNWNQERYDLRNIVQPKPLPSQFGHYFETTYDTSYNNKMPLSTHRFKREPHWFPGHQPELDPPRYKCTGKSTYMSSYSKPQVGHHCVCVCNHNNCQFQGPEF</sequence>
<dbReference type="InterPro" id="IPR037662">
    <property type="entry name" value="CFAP68/107"/>
</dbReference>
<dbReference type="GO" id="GO:0005930">
    <property type="term" value="C:axoneme"/>
    <property type="evidence" value="ECO:0007669"/>
    <property type="project" value="UniProtKB-ARBA"/>
</dbReference>
<name>A0A8B7S7E1_HIPAR</name>
<organism evidence="10 11">
    <name type="scientific">Hipposideros armiger</name>
    <name type="common">Great Himalayan leaf-nosed bat</name>
    <dbReference type="NCBI Taxonomy" id="186990"/>
    <lineage>
        <taxon>Eukaryota</taxon>
        <taxon>Metazoa</taxon>
        <taxon>Chordata</taxon>
        <taxon>Craniata</taxon>
        <taxon>Vertebrata</taxon>
        <taxon>Euteleostomi</taxon>
        <taxon>Mammalia</taxon>
        <taxon>Eutheria</taxon>
        <taxon>Laurasiatheria</taxon>
        <taxon>Chiroptera</taxon>
        <taxon>Yinpterochiroptera</taxon>
        <taxon>Rhinolophoidea</taxon>
        <taxon>Hipposideridae</taxon>
        <taxon>Hipposideros</taxon>
    </lineage>
</organism>
<proteinExistence type="predicted"/>
<keyword evidence="9" id="KW-1133">Transmembrane helix</keyword>
<evidence type="ECO:0000256" key="1">
    <source>
        <dbReference type="ARBA" id="ARBA00004611"/>
    </source>
</evidence>
<keyword evidence="6" id="KW-0966">Cell projection</keyword>
<accession>A0A8B7S7E1</accession>
<dbReference type="OrthoDB" id="9970063at2759"/>
<keyword evidence="5" id="KW-0206">Cytoskeleton</keyword>
<evidence type="ECO:0000256" key="7">
    <source>
        <dbReference type="ARBA" id="ARBA00035003"/>
    </source>
</evidence>
<dbReference type="KEGG" id="hai:109388720"/>
<evidence type="ECO:0000256" key="6">
    <source>
        <dbReference type="ARBA" id="ARBA00023273"/>
    </source>
</evidence>
<gene>
    <name evidence="11" type="primary">CUNH11orf1</name>
</gene>
<dbReference type="PANTHER" id="PTHR31180:SF3">
    <property type="entry name" value="EXPRESSED SEQUENCE EH456644"/>
    <property type="match status" value="1"/>
</dbReference>
<evidence type="ECO:0000256" key="3">
    <source>
        <dbReference type="ARBA" id="ARBA00022846"/>
    </source>
</evidence>
<keyword evidence="4" id="KW-0969">Cilium</keyword>
<feature type="transmembrane region" description="Helical" evidence="9">
    <location>
        <begin position="6"/>
        <end position="26"/>
    </location>
</feature>
<dbReference type="Proteomes" id="UP000694851">
    <property type="component" value="Unplaced"/>
</dbReference>
<comment type="function">
    <text evidence="7">Microtubule inner protein (MIP) part of the dynein-decorated doublet microtubules (DMTs) in cilia axoneme, which is required for motile cilia beating.</text>
</comment>
<dbReference type="PANTHER" id="PTHR31180">
    <property type="entry name" value="CILIA- AND FLAGELLA-ASSOCIATED PROTEIN 107-RELATED"/>
    <property type="match status" value="1"/>
</dbReference>
<evidence type="ECO:0000313" key="11">
    <source>
        <dbReference type="RefSeq" id="XP_019509237.1"/>
    </source>
</evidence>
<comment type="subcellular location">
    <subcellularLocation>
        <location evidence="1">Cytoplasm</location>
        <location evidence="1">Cytoskeleton</location>
        <location evidence="1">Flagellum axoneme</location>
    </subcellularLocation>
</comment>
<protein>
    <submittedName>
        <fullName evidence="11">UPF0686 protein C11orf1 homolog isoform X1</fullName>
    </submittedName>
</protein>
<evidence type="ECO:0000256" key="4">
    <source>
        <dbReference type="ARBA" id="ARBA00023069"/>
    </source>
</evidence>
<keyword evidence="9" id="KW-0812">Transmembrane</keyword>
<dbReference type="InterPro" id="IPR009524">
    <property type="entry name" value="CFAP68"/>
</dbReference>
<reference evidence="11" key="1">
    <citation type="submission" date="2025-08" db="UniProtKB">
        <authorList>
            <consortium name="RefSeq"/>
        </authorList>
    </citation>
    <scope>IDENTIFICATION</scope>
    <source>
        <tissue evidence="11">Muscle</tissue>
    </source>
</reference>
<keyword evidence="3" id="KW-0282">Flagellum</keyword>
<keyword evidence="10" id="KW-1185">Reference proteome</keyword>
<dbReference type="GeneID" id="109388720"/>
<dbReference type="Pfam" id="PF06608">
    <property type="entry name" value="CFAP68"/>
    <property type="match status" value="1"/>
</dbReference>
<evidence type="ECO:0000256" key="9">
    <source>
        <dbReference type="SAM" id="Phobius"/>
    </source>
</evidence>
<evidence type="ECO:0000256" key="8">
    <source>
        <dbReference type="ARBA" id="ARBA00046435"/>
    </source>
</evidence>
<evidence type="ECO:0000256" key="2">
    <source>
        <dbReference type="ARBA" id="ARBA00022490"/>
    </source>
</evidence>
<evidence type="ECO:0000256" key="5">
    <source>
        <dbReference type="ARBA" id="ARBA00023212"/>
    </source>
</evidence>
<dbReference type="AlphaFoldDB" id="A0A8B7S7E1"/>
<evidence type="ECO:0000313" key="10">
    <source>
        <dbReference type="Proteomes" id="UP000694851"/>
    </source>
</evidence>
<dbReference type="GO" id="GO:0005634">
    <property type="term" value="C:nucleus"/>
    <property type="evidence" value="ECO:0007669"/>
    <property type="project" value="InterPro"/>
</dbReference>
<dbReference type="CTD" id="64776"/>
<keyword evidence="2" id="KW-0963">Cytoplasm</keyword>
<comment type="subunit">
    <text evidence="8">Microtubule inner protein component of sperm flagellar doublet microtubules.</text>
</comment>
<keyword evidence="9" id="KW-0472">Membrane</keyword>